<proteinExistence type="predicted"/>
<accession>A0A5B7F2A9</accession>
<evidence type="ECO:0000313" key="1">
    <source>
        <dbReference type="EMBL" id="MPC41510.1"/>
    </source>
</evidence>
<evidence type="ECO:0000313" key="2">
    <source>
        <dbReference type="Proteomes" id="UP000324222"/>
    </source>
</evidence>
<dbReference type="EMBL" id="VSRR010005084">
    <property type="protein sequence ID" value="MPC41510.1"/>
    <property type="molecule type" value="Genomic_DNA"/>
</dbReference>
<keyword evidence="2" id="KW-1185">Reference proteome</keyword>
<reference evidence="1 2" key="1">
    <citation type="submission" date="2019-05" db="EMBL/GenBank/DDBJ databases">
        <title>Another draft genome of Portunus trituberculatus and its Hox gene families provides insights of decapod evolution.</title>
        <authorList>
            <person name="Jeong J.-H."/>
            <person name="Song I."/>
            <person name="Kim S."/>
            <person name="Choi T."/>
            <person name="Kim D."/>
            <person name="Ryu S."/>
            <person name="Kim W."/>
        </authorList>
    </citation>
    <scope>NUCLEOTIDE SEQUENCE [LARGE SCALE GENOMIC DNA]</scope>
    <source>
        <tissue evidence="1">Muscle</tissue>
    </source>
</reference>
<sequence length="94" mass="10312">MDAATTNLAHQEVLLWCIVGAACIKLRERKILVNELHSDRCVHSMFPDKKRSGAGEIQPPFAGLHSPSSASQLRNHPSVLARQIWSSGEVRLAA</sequence>
<dbReference type="AlphaFoldDB" id="A0A5B7F2A9"/>
<comment type="caution">
    <text evidence="1">The sequence shown here is derived from an EMBL/GenBank/DDBJ whole genome shotgun (WGS) entry which is preliminary data.</text>
</comment>
<protein>
    <submittedName>
        <fullName evidence="1">Uncharacterized protein</fullName>
    </submittedName>
</protein>
<organism evidence="1 2">
    <name type="scientific">Portunus trituberculatus</name>
    <name type="common">Swimming crab</name>
    <name type="synonym">Neptunus trituberculatus</name>
    <dbReference type="NCBI Taxonomy" id="210409"/>
    <lineage>
        <taxon>Eukaryota</taxon>
        <taxon>Metazoa</taxon>
        <taxon>Ecdysozoa</taxon>
        <taxon>Arthropoda</taxon>
        <taxon>Crustacea</taxon>
        <taxon>Multicrustacea</taxon>
        <taxon>Malacostraca</taxon>
        <taxon>Eumalacostraca</taxon>
        <taxon>Eucarida</taxon>
        <taxon>Decapoda</taxon>
        <taxon>Pleocyemata</taxon>
        <taxon>Brachyura</taxon>
        <taxon>Eubrachyura</taxon>
        <taxon>Portunoidea</taxon>
        <taxon>Portunidae</taxon>
        <taxon>Portuninae</taxon>
        <taxon>Portunus</taxon>
    </lineage>
</organism>
<gene>
    <name evidence="1" type="ORF">E2C01_035105</name>
</gene>
<dbReference type="Proteomes" id="UP000324222">
    <property type="component" value="Unassembled WGS sequence"/>
</dbReference>
<name>A0A5B7F2A9_PORTR</name>